<keyword evidence="2" id="KW-0680">Restriction system</keyword>
<keyword evidence="3" id="KW-0238">DNA-binding</keyword>
<dbReference type="CDD" id="cd17257">
    <property type="entry name" value="RMtype1_S_EcoBI-TRD1-CR1_like"/>
    <property type="match status" value="1"/>
</dbReference>
<comment type="similarity">
    <text evidence="1">Belongs to the type-I restriction system S methylase family.</text>
</comment>
<organism evidence="6 7">
    <name type="scientific">Marichromatium bheemlicum</name>
    <dbReference type="NCBI Taxonomy" id="365339"/>
    <lineage>
        <taxon>Bacteria</taxon>
        <taxon>Pseudomonadati</taxon>
        <taxon>Pseudomonadota</taxon>
        <taxon>Gammaproteobacteria</taxon>
        <taxon>Chromatiales</taxon>
        <taxon>Chromatiaceae</taxon>
        <taxon>Marichromatium</taxon>
    </lineage>
</organism>
<evidence type="ECO:0000259" key="5">
    <source>
        <dbReference type="Pfam" id="PF01420"/>
    </source>
</evidence>
<evidence type="ECO:0000256" key="4">
    <source>
        <dbReference type="SAM" id="MobiDB-lite"/>
    </source>
</evidence>
<sequence>MSFSHDIKDLVAGSNDLLHANADWWERVPLGNACEILNGFPFKSKHFNGSDGAPVIRIRDVTSGVCTTFYSGEIPEGYWVEPSDIVVGMDGDFNCRLWPSERGLLNQRVCKLNPHKDFLDKRFVSYALPAYLRLINDHTHSITVKHLSSKTIAEIPFPLPPLPEQRRIVAKLDSLFERTRRAREELSQIPRLIEHYKKAILEAAFRGDLTKDWRSQELDCNIASPRPSSEIKKKYRSGNGASFSPPYSVPANWCWLRLPEFGDLDRGKSKHRPRNDPALYGGDYPFIQTGEVREADGILTEFAKTYNESGLAQSRLWPVGTVCITIAANIAETAILGIEACFPDSVVGFIPDQETALESYIEFFLRTMKEDLDAFAPATAQKNINLDTLSNVYVPVPPLVEQVEIVARIEKVMDWLAVVHEEVEQATHLLDHLDQANLAKAFRGELVPQDPNDEPASVLLERIRAARDAQPKPIRRRRARSTTAVERD</sequence>
<evidence type="ECO:0000313" key="7">
    <source>
        <dbReference type="Proteomes" id="UP000740754"/>
    </source>
</evidence>
<dbReference type="CDD" id="cd17282">
    <property type="entry name" value="RMtype1_S_Eco16444ORF1681_TRD1-CR1_like"/>
    <property type="match status" value="1"/>
</dbReference>
<keyword evidence="6" id="KW-0378">Hydrolase</keyword>
<dbReference type="InterPro" id="IPR051212">
    <property type="entry name" value="Type-I_RE_S_subunit"/>
</dbReference>
<reference evidence="6 7" key="1">
    <citation type="submission" date="2020-04" db="EMBL/GenBank/DDBJ databases">
        <title>Draft Whole-Genome sequence of Marichromatium bheemlicum DSM 18632, type strain.</title>
        <authorList>
            <person name="Kyndt J.A."/>
            <person name="Meyer T.E."/>
        </authorList>
    </citation>
    <scope>NUCLEOTIDE SEQUENCE [LARGE SCALE GENOMIC DNA]</scope>
    <source>
        <strain evidence="6 7">DSM 18632</strain>
    </source>
</reference>
<comment type="caution">
    <text evidence="6">The sequence shown here is derived from an EMBL/GenBank/DDBJ whole genome shotgun (WGS) entry which is preliminary data.</text>
</comment>
<feature type="domain" description="Type I restriction modification DNA specificity" evidence="5">
    <location>
        <begin position="25"/>
        <end position="186"/>
    </location>
</feature>
<accession>A0ABX1I9N8</accession>
<proteinExistence type="inferred from homology"/>
<protein>
    <submittedName>
        <fullName evidence="6">Restriction endonuclease</fullName>
    </submittedName>
</protein>
<keyword evidence="6" id="KW-0540">Nuclease</keyword>
<dbReference type="SUPFAM" id="SSF116734">
    <property type="entry name" value="DNA methylase specificity domain"/>
    <property type="match status" value="2"/>
</dbReference>
<dbReference type="RefSeq" id="WP_168670604.1">
    <property type="nucleotide sequence ID" value="NZ_JAAXKX010000023.1"/>
</dbReference>
<dbReference type="Gene3D" id="3.90.220.20">
    <property type="entry name" value="DNA methylase specificity domains"/>
    <property type="match status" value="2"/>
</dbReference>
<dbReference type="Pfam" id="PF01420">
    <property type="entry name" value="Methylase_S"/>
    <property type="match status" value="2"/>
</dbReference>
<dbReference type="InterPro" id="IPR044946">
    <property type="entry name" value="Restrct_endonuc_typeI_TRD_sf"/>
</dbReference>
<dbReference type="InterPro" id="IPR000055">
    <property type="entry name" value="Restrct_endonuc_typeI_TRD"/>
</dbReference>
<keyword evidence="6" id="KW-0255">Endonuclease</keyword>
<evidence type="ECO:0000313" key="6">
    <source>
        <dbReference type="EMBL" id="NKN34265.1"/>
    </source>
</evidence>
<keyword evidence="7" id="KW-1185">Reference proteome</keyword>
<name>A0ABX1I9N8_9GAMM</name>
<evidence type="ECO:0000256" key="1">
    <source>
        <dbReference type="ARBA" id="ARBA00010923"/>
    </source>
</evidence>
<evidence type="ECO:0000256" key="2">
    <source>
        <dbReference type="ARBA" id="ARBA00022747"/>
    </source>
</evidence>
<dbReference type="GO" id="GO:0004519">
    <property type="term" value="F:endonuclease activity"/>
    <property type="evidence" value="ECO:0007669"/>
    <property type="project" value="UniProtKB-KW"/>
</dbReference>
<feature type="region of interest" description="Disordered" evidence="4">
    <location>
        <begin position="467"/>
        <end position="488"/>
    </location>
</feature>
<feature type="domain" description="Type I restriction modification DNA specificity" evidence="5">
    <location>
        <begin position="252"/>
        <end position="414"/>
    </location>
</feature>
<dbReference type="PANTHER" id="PTHR43140">
    <property type="entry name" value="TYPE-1 RESTRICTION ENZYME ECOKI SPECIFICITY PROTEIN"/>
    <property type="match status" value="1"/>
</dbReference>
<gene>
    <name evidence="6" type="ORF">HF203_13650</name>
</gene>
<dbReference type="EMBL" id="JAAXKX010000023">
    <property type="protein sequence ID" value="NKN34265.1"/>
    <property type="molecule type" value="Genomic_DNA"/>
</dbReference>
<dbReference type="PANTHER" id="PTHR43140:SF1">
    <property type="entry name" value="TYPE I RESTRICTION ENZYME ECOKI SPECIFICITY SUBUNIT"/>
    <property type="match status" value="1"/>
</dbReference>
<dbReference type="Proteomes" id="UP000740754">
    <property type="component" value="Unassembled WGS sequence"/>
</dbReference>
<evidence type="ECO:0000256" key="3">
    <source>
        <dbReference type="ARBA" id="ARBA00023125"/>
    </source>
</evidence>